<name>A0A292Q0H5_9PEZI</name>
<dbReference type="PANTHER" id="PTHR10039">
    <property type="entry name" value="AMELOGENIN"/>
    <property type="match status" value="1"/>
</dbReference>
<sequence>MQSVNFGDGNAHCGNITGSFNIYKSDEDARILRWLSPLEPNHRHQGVRNDRYDGVGDWFLEISEFREWRSSEGGGDGAVLFCSGNPGVGKTCLSSLVIDQLCDQAKKKDIAVACFYCDYKAQQEQTTTSMVGAILKQLVGRRDIPDYVRGAFQEAKKEIGGRGLRLADLMGMLRIAIASIHQAFICIDALDECLPQHLPELLESLRDIVRESPGVRVFLTGRPHIKEEIQRYFSQAVVVPVSPNKDDIRSYVERRLDRDAEHEAMNEELRVDIVRTIVEKISDMWVAAFRIPPPFNDVY</sequence>
<proteinExistence type="predicted"/>
<evidence type="ECO:0000256" key="1">
    <source>
        <dbReference type="ARBA" id="ARBA00022737"/>
    </source>
</evidence>
<dbReference type="Proteomes" id="UP001412239">
    <property type="component" value="Unassembled WGS sequence"/>
</dbReference>
<dbReference type="PANTHER" id="PTHR10039:SF15">
    <property type="entry name" value="NACHT DOMAIN-CONTAINING PROTEIN"/>
    <property type="match status" value="1"/>
</dbReference>
<evidence type="ECO:0000259" key="2">
    <source>
        <dbReference type="Pfam" id="PF24883"/>
    </source>
</evidence>
<dbReference type="InterPro" id="IPR027417">
    <property type="entry name" value="P-loop_NTPase"/>
</dbReference>
<keyword evidence="4" id="KW-1185">Reference proteome</keyword>
<reference evidence="3" key="1">
    <citation type="submission" date="2015-10" db="EMBL/GenBank/DDBJ databases">
        <authorList>
            <person name="Regsiter A."/>
            <person name="william w."/>
        </authorList>
    </citation>
    <scope>NUCLEOTIDE SEQUENCE</scope>
    <source>
        <strain evidence="3">Montdore</strain>
    </source>
</reference>
<dbReference type="Gene3D" id="3.40.50.300">
    <property type="entry name" value="P-loop containing nucleotide triphosphate hydrolases"/>
    <property type="match status" value="1"/>
</dbReference>
<protein>
    <recommendedName>
        <fullName evidence="2">Nephrocystin 3-like N-terminal domain-containing protein</fullName>
    </recommendedName>
</protein>
<organism evidence="3 4">
    <name type="scientific">Tuber aestivum</name>
    <name type="common">summer truffle</name>
    <dbReference type="NCBI Taxonomy" id="59557"/>
    <lineage>
        <taxon>Eukaryota</taxon>
        <taxon>Fungi</taxon>
        <taxon>Dikarya</taxon>
        <taxon>Ascomycota</taxon>
        <taxon>Pezizomycotina</taxon>
        <taxon>Pezizomycetes</taxon>
        <taxon>Pezizales</taxon>
        <taxon>Tuberaceae</taxon>
        <taxon>Tuber</taxon>
    </lineage>
</organism>
<keyword evidence="1" id="KW-0677">Repeat</keyword>
<accession>A0A292Q0H5</accession>
<dbReference type="SUPFAM" id="SSF52540">
    <property type="entry name" value="P-loop containing nucleoside triphosphate hydrolases"/>
    <property type="match status" value="1"/>
</dbReference>
<evidence type="ECO:0000313" key="3">
    <source>
        <dbReference type="EMBL" id="CUS12243.1"/>
    </source>
</evidence>
<gene>
    <name evidence="3" type="ORF">GSTUAT00003652001</name>
</gene>
<feature type="domain" description="Nephrocystin 3-like N-terminal" evidence="2">
    <location>
        <begin position="54"/>
        <end position="222"/>
    </location>
</feature>
<dbReference type="AlphaFoldDB" id="A0A292Q0H5"/>
<dbReference type="Pfam" id="PF24883">
    <property type="entry name" value="NPHP3_N"/>
    <property type="match status" value="1"/>
</dbReference>
<dbReference type="EMBL" id="LN890997">
    <property type="protein sequence ID" value="CUS12243.1"/>
    <property type="molecule type" value="Genomic_DNA"/>
</dbReference>
<dbReference type="InterPro" id="IPR056884">
    <property type="entry name" value="NPHP3-like_N"/>
</dbReference>
<evidence type="ECO:0000313" key="4">
    <source>
        <dbReference type="Proteomes" id="UP001412239"/>
    </source>
</evidence>